<dbReference type="PANTHER" id="PTHR46017">
    <property type="entry name" value="ALPHA-MANNOSIDASE 2C1"/>
    <property type="match status" value="1"/>
</dbReference>
<dbReference type="GO" id="GO:0004559">
    <property type="term" value="F:alpha-mannosidase activity"/>
    <property type="evidence" value="ECO:0007669"/>
    <property type="project" value="InterPro"/>
</dbReference>
<dbReference type="InterPro" id="IPR000602">
    <property type="entry name" value="Glyco_hydro_38_N"/>
</dbReference>
<dbReference type="SUPFAM" id="SSF74650">
    <property type="entry name" value="Galactose mutarotase-like"/>
    <property type="match status" value="1"/>
</dbReference>
<keyword evidence="2" id="KW-0479">Metal-binding</keyword>
<dbReference type="PANTHER" id="PTHR46017:SF1">
    <property type="entry name" value="ALPHA-MANNOSIDASE 2C1"/>
    <property type="match status" value="1"/>
</dbReference>
<dbReference type="EC" id="3.2.1.170" evidence="6"/>
<dbReference type="Gene3D" id="2.60.40.2220">
    <property type="match status" value="1"/>
</dbReference>
<dbReference type="Pfam" id="PF01074">
    <property type="entry name" value="Glyco_hydro_38N"/>
    <property type="match status" value="1"/>
</dbReference>
<dbReference type="InterPro" id="IPR027291">
    <property type="entry name" value="Glyco_hydro_38_N_sf"/>
</dbReference>
<dbReference type="GO" id="GO:0030246">
    <property type="term" value="F:carbohydrate binding"/>
    <property type="evidence" value="ECO:0007669"/>
    <property type="project" value="InterPro"/>
</dbReference>
<organism evidence="6 7">
    <name type="scientific">Robinsoniella peoriensis</name>
    <dbReference type="NCBI Taxonomy" id="180332"/>
    <lineage>
        <taxon>Bacteria</taxon>
        <taxon>Bacillati</taxon>
        <taxon>Bacillota</taxon>
        <taxon>Clostridia</taxon>
        <taxon>Lachnospirales</taxon>
        <taxon>Lachnospiraceae</taxon>
        <taxon>Robinsoniella</taxon>
    </lineage>
</organism>
<dbReference type="GO" id="GO:0006013">
    <property type="term" value="P:mannose metabolic process"/>
    <property type="evidence" value="ECO:0007669"/>
    <property type="project" value="InterPro"/>
</dbReference>
<dbReference type="Gene3D" id="2.70.98.30">
    <property type="entry name" value="Golgi alpha-mannosidase II, domain 4"/>
    <property type="match status" value="1"/>
</dbReference>
<feature type="domain" description="Glycoside hydrolase family 38 central" evidence="5">
    <location>
        <begin position="520"/>
        <end position="600"/>
    </location>
</feature>
<gene>
    <name evidence="6" type="primary">mngB_4</name>
    <name evidence="6" type="ORF">DSM106044_02065</name>
</gene>
<dbReference type="SMART" id="SM00872">
    <property type="entry name" value="Alpha-mann_mid"/>
    <property type="match status" value="1"/>
</dbReference>
<protein>
    <submittedName>
        <fullName evidence="6">Mannosylglycerate hydrolase</fullName>
        <ecNumber evidence="6">3.2.1.170</ecNumber>
    </submittedName>
</protein>
<evidence type="ECO:0000256" key="3">
    <source>
        <dbReference type="ARBA" id="ARBA00022801"/>
    </source>
</evidence>
<evidence type="ECO:0000313" key="6">
    <source>
        <dbReference type="EMBL" id="TLD00869.1"/>
    </source>
</evidence>
<dbReference type="InterPro" id="IPR028995">
    <property type="entry name" value="Glyco_hydro_57/38_cen_sf"/>
</dbReference>
<dbReference type="CDD" id="cd10789">
    <property type="entry name" value="GH38N_AMII_ER_cytosolic"/>
    <property type="match status" value="1"/>
</dbReference>
<evidence type="ECO:0000259" key="5">
    <source>
        <dbReference type="SMART" id="SM00872"/>
    </source>
</evidence>
<evidence type="ECO:0000256" key="1">
    <source>
        <dbReference type="ARBA" id="ARBA00009792"/>
    </source>
</evidence>
<dbReference type="InterPro" id="IPR037094">
    <property type="entry name" value="Glyco_hydro_38_cen_sf"/>
</dbReference>
<dbReference type="FunFam" id="3.20.110.10:FF:000002">
    <property type="entry name" value="alpha-mannosidase 2C1 isoform X1"/>
    <property type="match status" value="1"/>
</dbReference>
<dbReference type="EMBL" id="QGQD01000045">
    <property type="protein sequence ID" value="TLD00869.1"/>
    <property type="molecule type" value="Genomic_DNA"/>
</dbReference>
<reference evidence="6 7" key="1">
    <citation type="journal article" date="2019" name="Anaerobe">
        <title>Detection of Robinsoniella peoriensis in multiple bone samples of a trauma patient.</title>
        <authorList>
            <person name="Schrottner P."/>
            <person name="Hartwich K."/>
            <person name="Bunk B."/>
            <person name="Schober I."/>
            <person name="Helbig S."/>
            <person name="Rudolph W.W."/>
            <person name="Gunzer F."/>
        </authorList>
    </citation>
    <scope>NUCLEOTIDE SEQUENCE [LARGE SCALE GENOMIC DNA]</scope>
    <source>
        <strain evidence="6 7">DSM 106044</strain>
    </source>
</reference>
<dbReference type="InterPro" id="IPR011330">
    <property type="entry name" value="Glyco_hydro/deAcase_b/a-brl"/>
</dbReference>
<dbReference type="RefSeq" id="WP_138002404.1">
    <property type="nucleotide sequence ID" value="NZ_QGQD01000045.1"/>
</dbReference>
<dbReference type="GO" id="GO:0102546">
    <property type="term" value="F:mannosylglycerate hydrolase activity"/>
    <property type="evidence" value="ECO:0007669"/>
    <property type="project" value="UniProtKB-EC"/>
</dbReference>
<dbReference type="Pfam" id="PF17677">
    <property type="entry name" value="Glyco_hydro38C2"/>
    <property type="match status" value="1"/>
</dbReference>
<dbReference type="Gene3D" id="3.20.110.10">
    <property type="entry name" value="Glycoside hydrolase 38, N terminal domain"/>
    <property type="match status" value="1"/>
</dbReference>
<keyword evidence="3 6" id="KW-0378">Hydrolase</keyword>
<dbReference type="InterPro" id="IPR011013">
    <property type="entry name" value="Gal_mutarotase_sf_dom"/>
</dbReference>
<keyword evidence="7" id="KW-1185">Reference proteome</keyword>
<dbReference type="Gene3D" id="1.20.1270.50">
    <property type="entry name" value="Glycoside hydrolase family 38, central domain"/>
    <property type="match status" value="1"/>
</dbReference>
<dbReference type="Pfam" id="PF09261">
    <property type="entry name" value="Alpha-mann_mid"/>
    <property type="match status" value="1"/>
</dbReference>
<evidence type="ECO:0000256" key="2">
    <source>
        <dbReference type="ARBA" id="ARBA00022723"/>
    </source>
</evidence>
<dbReference type="Proteomes" id="UP000306509">
    <property type="component" value="Unassembled WGS sequence"/>
</dbReference>
<dbReference type="STRING" id="180332.GCA_000797495_04022"/>
<dbReference type="SUPFAM" id="SSF88713">
    <property type="entry name" value="Glycoside hydrolase/deacetylase"/>
    <property type="match status" value="1"/>
</dbReference>
<keyword evidence="4 6" id="KW-0326">Glycosidase</keyword>
<evidence type="ECO:0000313" key="7">
    <source>
        <dbReference type="Proteomes" id="UP000306509"/>
    </source>
</evidence>
<comment type="caution">
    <text evidence="6">The sequence shown here is derived from an EMBL/GenBank/DDBJ whole genome shotgun (WGS) entry which is preliminary data.</text>
</comment>
<dbReference type="SUPFAM" id="SSF88688">
    <property type="entry name" value="Families 57/38 glycoside transferase middle domain"/>
    <property type="match status" value="1"/>
</dbReference>
<dbReference type="FunFam" id="1.20.1270.50:FF:000004">
    <property type="entry name" value="alpha-mannosidase 2C1 isoform X1"/>
    <property type="match status" value="1"/>
</dbReference>
<dbReference type="GO" id="GO:0009313">
    <property type="term" value="P:oligosaccharide catabolic process"/>
    <property type="evidence" value="ECO:0007669"/>
    <property type="project" value="TreeGrafter"/>
</dbReference>
<dbReference type="GO" id="GO:0046872">
    <property type="term" value="F:metal ion binding"/>
    <property type="evidence" value="ECO:0007669"/>
    <property type="project" value="UniProtKB-KW"/>
</dbReference>
<dbReference type="InterPro" id="IPR015341">
    <property type="entry name" value="Glyco_hydro_38_cen"/>
</dbReference>
<dbReference type="InterPro" id="IPR011682">
    <property type="entry name" value="Glyco_hydro_38_C"/>
</dbReference>
<proteinExistence type="inferred from homology"/>
<comment type="similarity">
    <text evidence="1">Belongs to the glycosyl hydrolase 38 family.</text>
</comment>
<dbReference type="FunFam" id="2.70.98.30:FF:000010">
    <property type="entry name" value="Cytosolic alpha-mannosidase"/>
    <property type="match status" value="1"/>
</dbReference>
<dbReference type="Pfam" id="PF07748">
    <property type="entry name" value="Glyco_hydro_38C"/>
    <property type="match status" value="1"/>
</dbReference>
<accession>A0A4U8Q8K1</accession>
<name>A0A4U8Q8K1_9FIRM</name>
<evidence type="ECO:0000256" key="4">
    <source>
        <dbReference type="ARBA" id="ARBA00023295"/>
    </source>
</evidence>
<dbReference type="AlphaFoldDB" id="A0A4U8Q8K1"/>
<dbReference type="InterPro" id="IPR041147">
    <property type="entry name" value="GH38_C"/>
</dbReference>
<sequence length="1044" mass="120735">MFLTDNKLEARTQQLKGYRYREVMHLGDFLVSEDRQGTVNPEVPADYDGWDSMQVNDTWQGRDRYLWLHKDITFPEEWKGKKVLGIFDYGNTGAGNNSGFESLLYVDKTPYQGVDVNHKEVFFEEEHLGRSLDLTFRLWSGLEGGGAPVPQEHRINQADLAWLDEKTDDLYYLSSMIIDAVKNLHDDDPVKHQLRTALDSALECIDWSYPGSSSFYESVHLADEKINEKIESMGKDARILVKCVGHTHIDVAWLWRLKHTREKCSRSFSTVLRLMEQYPEYVFLQTQPQLYEYIKNDFPQIFEKIKEKVKSGQWEVDGGMWVEADCNITSGESLTRQILIGSKFIKDEFDKEVEYLWLPDVFGYSWALPQILKKSGIDMFMTTKISWNQYNRMPHDTFKWKGIDGSEILTHFITTPDPWSTPGSWFYTYNGQLTAKTVKGVWDAYSEKDMNKELLISYGYGDGGGGVNRDMLEQRRRIDKIPGLPALKTSTAGAYFRDLKDTVKNTDQYVHTWDGELYLEYHRGTYTSQGYNKRMNRKMEYLYGNTEWLTAMAALSQGDLKKANQEALTEGWKILLTNQFHDIIPGSSIHEVYEDSKVDYEKARDIAREVEKEAYGIILDESEDTYTVLNHASWKLDGIIEIPETGILRCMDQSGNNLKMQTGTEGTYVQTGEIPAMGFAQIRCVKESGGADNSGLENDSFYIEGKSIETKYYIIDFNDHGQISRLYDKDAKREVLAEGTKGNVLQMFEDKPLGNDAWDIDIFYQQKMKEITDLQKFQIVVSGPLMTVVHLEWKYMNSTVEQDIILYEDNRRIDFRTKVDYHENHQLLKAAFPVDIRTTYATYDVQYGNVKRPNHWNTSWDQARFETVAHRFADLSEHDYGVALLNDCKYGYDVKDNILRITLLKAATHPDHLQDQGLHEFTYALLPHRGDCINGRVIQEAHRLNRPLELRKGTAKLPYESFLVFDCDHVEADAIKKSEDGNYLVVRFHEFAGSRCQAAIKPGFQFTAWAEGDLRERPIQDFCSETEISMMLKPFEIKTILFKC</sequence>